<dbReference type="PROSITE" id="PS50893">
    <property type="entry name" value="ABC_TRANSPORTER_2"/>
    <property type="match status" value="1"/>
</dbReference>
<keyword evidence="6" id="KW-0547">Nucleotide-binding</keyword>
<dbReference type="WBParaSite" id="nRc.2.0.1.t04723-RA">
    <property type="protein sequence ID" value="nRc.2.0.1.t04723-RA"/>
    <property type="gene ID" value="nRc.2.0.1.g04723"/>
</dbReference>
<keyword evidence="9 11" id="KW-0472">Membrane</keyword>
<comment type="subcellular location">
    <subcellularLocation>
        <location evidence="1">Membrane</location>
        <topology evidence="1">Multi-pass membrane protein</topology>
    </subcellularLocation>
</comment>
<dbReference type="InterPro" id="IPR036640">
    <property type="entry name" value="ABC1_TM_sf"/>
</dbReference>
<feature type="transmembrane region" description="Helical" evidence="11">
    <location>
        <begin position="548"/>
        <end position="567"/>
    </location>
</feature>
<dbReference type="FunFam" id="3.40.50.300:FF:000973">
    <property type="entry name" value="Multidrug resistance-associated protein 4"/>
    <property type="match status" value="1"/>
</dbReference>
<dbReference type="InterPro" id="IPR003439">
    <property type="entry name" value="ABC_transporter-like_ATP-bd"/>
</dbReference>
<evidence type="ECO:0000259" key="12">
    <source>
        <dbReference type="PROSITE" id="PS50893"/>
    </source>
</evidence>
<dbReference type="Pfam" id="PF00664">
    <property type="entry name" value="ABC_membrane"/>
    <property type="match status" value="1"/>
</dbReference>
<feature type="domain" description="ABC transmembrane type-1" evidence="13">
    <location>
        <begin position="358"/>
        <end position="583"/>
    </location>
</feature>
<keyword evidence="8 11" id="KW-1133">Transmembrane helix</keyword>
<dbReference type="Gene3D" id="3.40.50.300">
    <property type="entry name" value="P-loop containing nucleotide triphosphate hydrolases"/>
    <property type="match status" value="2"/>
</dbReference>
<dbReference type="InterPro" id="IPR050173">
    <property type="entry name" value="ABC_transporter_C-like"/>
</dbReference>
<feature type="transmembrane region" description="Helical" evidence="11">
    <location>
        <begin position="521"/>
        <end position="542"/>
    </location>
</feature>
<evidence type="ECO:0000259" key="13">
    <source>
        <dbReference type="PROSITE" id="PS50929"/>
    </source>
</evidence>
<evidence type="ECO:0000313" key="14">
    <source>
        <dbReference type="Proteomes" id="UP000887565"/>
    </source>
</evidence>
<feature type="compositionally biased region" description="Basic and acidic residues" evidence="10">
    <location>
        <begin position="274"/>
        <end position="284"/>
    </location>
</feature>
<dbReference type="CDD" id="cd03244">
    <property type="entry name" value="ABCC_MRP_domain2"/>
    <property type="match status" value="1"/>
</dbReference>
<feature type="domain" description="ABC transporter" evidence="12">
    <location>
        <begin position="31"/>
        <end position="258"/>
    </location>
</feature>
<evidence type="ECO:0000313" key="15">
    <source>
        <dbReference type="WBParaSite" id="nRc.2.0.1.t04723-RA"/>
    </source>
</evidence>
<dbReference type="PROSITE" id="PS00211">
    <property type="entry name" value="ABC_TRANSPORTER_1"/>
    <property type="match status" value="1"/>
</dbReference>
<name>A0A915HS22_ROMCU</name>
<dbReference type="AlphaFoldDB" id="A0A915HS22"/>
<dbReference type="Gene3D" id="1.20.1560.10">
    <property type="entry name" value="ABC transporter type 1, transmembrane domain"/>
    <property type="match status" value="1"/>
</dbReference>
<evidence type="ECO:0000256" key="6">
    <source>
        <dbReference type="ARBA" id="ARBA00022741"/>
    </source>
</evidence>
<dbReference type="OMA" id="WITIIME"/>
<dbReference type="Pfam" id="PF00005">
    <property type="entry name" value="ABC_tran"/>
    <property type="match status" value="2"/>
</dbReference>
<dbReference type="GO" id="GO:0016887">
    <property type="term" value="F:ATP hydrolysis activity"/>
    <property type="evidence" value="ECO:0007669"/>
    <property type="project" value="InterPro"/>
</dbReference>
<dbReference type="GO" id="GO:0140359">
    <property type="term" value="F:ABC-type transporter activity"/>
    <property type="evidence" value="ECO:0007669"/>
    <property type="project" value="InterPro"/>
</dbReference>
<evidence type="ECO:0000256" key="3">
    <source>
        <dbReference type="ARBA" id="ARBA00022448"/>
    </source>
</evidence>
<keyword evidence="3" id="KW-0813">Transport</keyword>
<dbReference type="FunFam" id="3.40.50.300:FF:000163">
    <property type="entry name" value="Multidrug resistance-associated protein member 4"/>
    <property type="match status" value="1"/>
</dbReference>
<evidence type="ECO:0000256" key="5">
    <source>
        <dbReference type="ARBA" id="ARBA00022737"/>
    </source>
</evidence>
<dbReference type="GO" id="GO:0016020">
    <property type="term" value="C:membrane"/>
    <property type="evidence" value="ECO:0007669"/>
    <property type="project" value="UniProtKB-SubCell"/>
</dbReference>
<dbReference type="InterPro" id="IPR027417">
    <property type="entry name" value="P-loop_NTPase"/>
</dbReference>
<dbReference type="PANTHER" id="PTHR24223">
    <property type="entry name" value="ATP-BINDING CASSETTE SUB-FAMILY C"/>
    <property type="match status" value="1"/>
</dbReference>
<feature type="compositionally biased region" description="Basic and acidic residues" evidence="10">
    <location>
        <begin position="319"/>
        <end position="332"/>
    </location>
</feature>
<evidence type="ECO:0000256" key="7">
    <source>
        <dbReference type="ARBA" id="ARBA00022840"/>
    </source>
</evidence>
<evidence type="ECO:0000256" key="11">
    <source>
        <dbReference type="SAM" id="Phobius"/>
    </source>
</evidence>
<comment type="similarity">
    <text evidence="2">Belongs to the ABC transporter superfamily. ABCC family. Conjugate transporter (TC 3.A.1.208) subfamily.</text>
</comment>
<keyword evidence="5" id="KW-0677">Repeat</keyword>
<feature type="transmembrane region" description="Helical" evidence="11">
    <location>
        <begin position="448"/>
        <end position="475"/>
    </location>
</feature>
<feature type="region of interest" description="Disordered" evidence="10">
    <location>
        <begin position="263"/>
        <end position="332"/>
    </location>
</feature>
<keyword evidence="4 11" id="KW-0812">Transmembrane</keyword>
<feature type="compositionally biased region" description="Low complexity" evidence="10">
    <location>
        <begin position="264"/>
        <end position="273"/>
    </location>
</feature>
<reference evidence="15" key="1">
    <citation type="submission" date="2022-11" db="UniProtKB">
        <authorList>
            <consortium name="WormBaseParasite"/>
        </authorList>
    </citation>
    <scope>IDENTIFICATION</scope>
</reference>
<organism evidence="14 15">
    <name type="scientific">Romanomermis culicivorax</name>
    <name type="common">Nematode worm</name>
    <dbReference type="NCBI Taxonomy" id="13658"/>
    <lineage>
        <taxon>Eukaryota</taxon>
        <taxon>Metazoa</taxon>
        <taxon>Ecdysozoa</taxon>
        <taxon>Nematoda</taxon>
        <taxon>Enoplea</taxon>
        <taxon>Dorylaimia</taxon>
        <taxon>Mermithida</taxon>
        <taxon>Mermithoidea</taxon>
        <taxon>Mermithidae</taxon>
        <taxon>Romanomermis</taxon>
    </lineage>
</organism>
<dbReference type="GO" id="GO:0005524">
    <property type="term" value="F:ATP binding"/>
    <property type="evidence" value="ECO:0007669"/>
    <property type="project" value="UniProtKB-KW"/>
</dbReference>
<dbReference type="InterPro" id="IPR017871">
    <property type="entry name" value="ABC_transporter-like_CS"/>
</dbReference>
<dbReference type="PROSITE" id="PS50929">
    <property type="entry name" value="ABC_TM1F"/>
    <property type="match status" value="1"/>
</dbReference>
<keyword evidence="14" id="KW-1185">Reference proteome</keyword>
<feature type="compositionally biased region" description="Basic residues" evidence="10">
    <location>
        <begin position="306"/>
        <end position="318"/>
    </location>
</feature>
<dbReference type="SUPFAM" id="SSF52540">
    <property type="entry name" value="P-loop containing nucleoside triphosphate hydrolases"/>
    <property type="match status" value="2"/>
</dbReference>
<feature type="transmembrane region" description="Helical" evidence="11">
    <location>
        <begin position="587"/>
        <end position="605"/>
    </location>
</feature>
<dbReference type="SMART" id="SM00382">
    <property type="entry name" value="AAA"/>
    <property type="match status" value="2"/>
</dbReference>
<dbReference type="InterPro" id="IPR011527">
    <property type="entry name" value="ABC1_TM_dom"/>
</dbReference>
<dbReference type="PANTHER" id="PTHR24223:SF456">
    <property type="entry name" value="MULTIDRUG RESISTANCE-ASSOCIATED PROTEIN LETHAL(2)03659"/>
    <property type="match status" value="1"/>
</dbReference>
<proteinExistence type="inferred from homology"/>
<dbReference type="InterPro" id="IPR003593">
    <property type="entry name" value="AAA+_ATPase"/>
</dbReference>
<evidence type="ECO:0000256" key="10">
    <source>
        <dbReference type="SAM" id="MobiDB-lite"/>
    </source>
</evidence>
<evidence type="ECO:0000256" key="4">
    <source>
        <dbReference type="ARBA" id="ARBA00022692"/>
    </source>
</evidence>
<dbReference type="SUPFAM" id="SSF90123">
    <property type="entry name" value="ABC transporter transmembrane region"/>
    <property type="match status" value="1"/>
</dbReference>
<evidence type="ECO:0000256" key="2">
    <source>
        <dbReference type="ARBA" id="ARBA00009726"/>
    </source>
</evidence>
<protein>
    <submittedName>
        <fullName evidence="15">Uncharacterized protein</fullName>
    </submittedName>
</protein>
<evidence type="ECO:0000256" key="1">
    <source>
        <dbReference type="ARBA" id="ARBA00004141"/>
    </source>
</evidence>
<sequence>MEFLLLKDQNVQCLPKESNRSQDDTNEECQVSMMNYSAKFSEQNETNVVEDINFHLKPGKLMIIVGPVGSGKSTVLQCLCGDVGLCTGGSMNIKGRFVYVSQQPWIFQGTVRQNIIFGKSDEKLHAKAYTDALKACSLNKDIENFPNKDKTIIGDRGAALSGGQKARIALARAVYYDADVYLLDDPLSAVDAAVGRWIFEKCLNDYLKSKTRILVTNQLQYLKYADHIIVLKDGKVQASGSYDDLSALGDRFTSILRETEESFQKCQQDQKQQNAEETRKKQQGYEETESEEEDSRSIASTSRMSARFRRSKRMSSARKNKEDKEKDDMHDEMASEGNIKWKVVAAYFGSIGNCFTIFALFALFVVAQVLFNLSDLWLNVWVDKEDLAKLNARVIHSMGTNFTLNDQCLLSMPKVAGLLISLNYSAPSGGNDSAEDFADEESIYNPKLYMWIFVLSVLLVTVTSILRSLCLKFLLTRSSLKLHKNMFRSLVKAPVWFYDMNPVGRILNRFSKDTGSMDEQLSFVAFDLLTGLLSFFGILLVIGMLNPWILFVMIPLCMLCLIMRHYYVCSSRSVKRLEATNQSAGTVGLSLFYAAALLNFLQWTIRQTTEVETLLVSVERIIEYGDLLTEIEDQGSGPLSVTPPPDWPSKGEIIFKNLKMKYNEKSDYILKGLSLNILGGEKIGIVGRTGAGKSSIINALFRLCRVEGLISIDGIDINSIDLQELRKRICIIPQDPVLFIGTLRQNLDPLEEYDDDEIWRALELLYRLQLNFSRNKNDEDLAFTIQEGGANLSVGQRQLICLARALLRRNKIIVVDEATANVDL</sequence>
<evidence type="ECO:0000256" key="8">
    <source>
        <dbReference type="ARBA" id="ARBA00022989"/>
    </source>
</evidence>
<feature type="transmembrane region" description="Helical" evidence="11">
    <location>
        <begin position="343"/>
        <end position="371"/>
    </location>
</feature>
<evidence type="ECO:0000256" key="9">
    <source>
        <dbReference type="ARBA" id="ARBA00023136"/>
    </source>
</evidence>
<keyword evidence="7" id="KW-0067">ATP-binding</keyword>
<dbReference type="CDD" id="cd03250">
    <property type="entry name" value="ABCC_MRP_domain1"/>
    <property type="match status" value="1"/>
</dbReference>
<accession>A0A915HS22</accession>
<dbReference type="Proteomes" id="UP000887565">
    <property type="component" value="Unplaced"/>
</dbReference>